<protein>
    <submittedName>
        <fullName evidence="2">Uncharacterized protein</fullName>
    </submittedName>
</protein>
<feature type="region of interest" description="Disordered" evidence="1">
    <location>
        <begin position="217"/>
        <end position="237"/>
    </location>
</feature>
<dbReference type="EMBL" id="LSYS01002146">
    <property type="protein sequence ID" value="OPJ86855.1"/>
    <property type="molecule type" value="Genomic_DNA"/>
</dbReference>
<gene>
    <name evidence="2" type="ORF">AV530_001493</name>
</gene>
<accession>A0A1V4KQZ5</accession>
<evidence type="ECO:0000313" key="2">
    <source>
        <dbReference type="EMBL" id="OPJ86855.1"/>
    </source>
</evidence>
<sequence length="237" mass="27019">MSSRFEASSCELESQLDGHTDAVFIADFPGLHLENFVSEDLGNTSLRVLRGEVLVELVEQNVNRSLREGDGMQLPAGQYHKVHTVSPEPSCYMYLYINTTAVTLERNLTRLRELRDRLRNGTETEPLPPELRPLLGEPVPNGVTADPLVATFLRWEQRLEQQNRRREAGLAPRLLRFLRRKFYLFRRSALMTLISLRNLALGRPPPEQLAREVTFANWRGEEEEGRPEDGAGGDPEL</sequence>
<dbReference type="GO" id="GO:0019842">
    <property type="term" value="F:vitamin binding"/>
    <property type="evidence" value="ECO:0007669"/>
    <property type="project" value="TreeGrafter"/>
</dbReference>
<dbReference type="PANTHER" id="PTHR12639">
    <property type="entry name" value="VITAMIN K-DEPENDENT GAMMA-CARBOXYLASE"/>
    <property type="match status" value="1"/>
</dbReference>
<name>A0A1V4KQZ5_PATFA</name>
<dbReference type="SUPFAM" id="SSF51182">
    <property type="entry name" value="RmlC-like cupins"/>
    <property type="match status" value="1"/>
</dbReference>
<evidence type="ECO:0000256" key="1">
    <source>
        <dbReference type="SAM" id="MobiDB-lite"/>
    </source>
</evidence>
<dbReference type="OrthoDB" id="206689at2759"/>
<dbReference type="InterPro" id="IPR007782">
    <property type="entry name" value="VKG_COase"/>
</dbReference>
<dbReference type="GO" id="GO:0008488">
    <property type="term" value="F:gamma-glutamyl carboxylase activity"/>
    <property type="evidence" value="ECO:0007669"/>
    <property type="project" value="InterPro"/>
</dbReference>
<organism evidence="2 3">
    <name type="scientific">Patagioenas fasciata monilis</name>
    <dbReference type="NCBI Taxonomy" id="372326"/>
    <lineage>
        <taxon>Eukaryota</taxon>
        <taxon>Metazoa</taxon>
        <taxon>Chordata</taxon>
        <taxon>Craniata</taxon>
        <taxon>Vertebrata</taxon>
        <taxon>Euteleostomi</taxon>
        <taxon>Archelosauria</taxon>
        <taxon>Archosauria</taxon>
        <taxon>Dinosauria</taxon>
        <taxon>Saurischia</taxon>
        <taxon>Theropoda</taxon>
        <taxon>Coelurosauria</taxon>
        <taxon>Aves</taxon>
        <taxon>Neognathae</taxon>
        <taxon>Neoaves</taxon>
        <taxon>Columbimorphae</taxon>
        <taxon>Columbiformes</taxon>
        <taxon>Columbidae</taxon>
        <taxon>Patagioenas</taxon>
    </lineage>
</organism>
<keyword evidence="3" id="KW-1185">Reference proteome</keyword>
<dbReference type="PANTHER" id="PTHR12639:SF6">
    <property type="entry name" value="VITAMIN K-DEPENDENT GAMMA-CARBOXYLASE"/>
    <property type="match status" value="1"/>
</dbReference>
<dbReference type="AlphaFoldDB" id="A0A1V4KQZ5"/>
<comment type="caution">
    <text evidence="2">The sequence shown here is derived from an EMBL/GenBank/DDBJ whole genome shotgun (WGS) entry which is preliminary data.</text>
</comment>
<dbReference type="CDD" id="cd02208">
    <property type="entry name" value="cupin_RmlC-like"/>
    <property type="match status" value="1"/>
</dbReference>
<proteinExistence type="predicted"/>
<feature type="region of interest" description="Disordered" evidence="1">
    <location>
        <begin position="120"/>
        <end position="139"/>
    </location>
</feature>
<dbReference type="STRING" id="372326.A0A1V4KQZ5"/>
<dbReference type="Proteomes" id="UP000190648">
    <property type="component" value="Unassembled WGS sequence"/>
</dbReference>
<reference evidence="2 3" key="1">
    <citation type="submission" date="2016-02" db="EMBL/GenBank/DDBJ databases">
        <title>Band-tailed pigeon sequencing and assembly.</title>
        <authorList>
            <person name="Soares A.E."/>
            <person name="Novak B.J."/>
            <person name="Rice E.S."/>
            <person name="O'Connell B."/>
            <person name="Chang D."/>
            <person name="Weber S."/>
            <person name="Shapiro B."/>
        </authorList>
    </citation>
    <scope>NUCLEOTIDE SEQUENCE [LARGE SCALE GENOMIC DNA]</scope>
    <source>
        <strain evidence="2">BTP2013</strain>
        <tissue evidence="2">Blood</tissue>
    </source>
</reference>
<dbReference type="InterPro" id="IPR011051">
    <property type="entry name" value="RmlC_Cupin_sf"/>
</dbReference>
<evidence type="ECO:0000313" key="3">
    <source>
        <dbReference type="Proteomes" id="UP000190648"/>
    </source>
</evidence>